<dbReference type="EMBL" id="OBML01000004">
    <property type="protein sequence ID" value="SOC04011.1"/>
    <property type="molecule type" value="Genomic_DNA"/>
</dbReference>
<organism evidence="5 6">
    <name type="scientific">Stappia indica</name>
    <dbReference type="NCBI Taxonomy" id="538381"/>
    <lineage>
        <taxon>Bacteria</taxon>
        <taxon>Pseudomonadati</taxon>
        <taxon>Pseudomonadota</taxon>
        <taxon>Alphaproteobacteria</taxon>
        <taxon>Hyphomicrobiales</taxon>
        <taxon>Stappiaceae</taxon>
        <taxon>Stappia</taxon>
    </lineage>
</organism>
<dbReference type="Pfam" id="PF16113">
    <property type="entry name" value="ECH_2"/>
    <property type="match status" value="1"/>
</dbReference>
<protein>
    <recommendedName>
        <fullName evidence="2">3-hydroxyisobutyryl-CoA hydrolase</fullName>
        <ecNumber evidence="2">3.1.2.4</ecNumber>
    </recommendedName>
</protein>
<dbReference type="OrthoDB" id="9790967at2"/>
<evidence type="ECO:0000256" key="2">
    <source>
        <dbReference type="ARBA" id="ARBA00011915"/>
    </source>
</evidence>
<evidence type="ECO:0000256" key="1">
    <source>
        <dbReference type="ARBA" id="ARBA00001709"/>
    </source>
</evidence>
<evidence type="ECO:0000256" key="3">
    <source>
        <dbReference type="ARBA" id="ARBA00022801"/>
    </source>
</evidence>
<dbReference type="CDD" id="cd06558">
    <property type="entry name" value="crotonase-like"/>
    <property type="match status" value="1"/>
</dbReference>
<dbReference type="InterPro" id="IPR045004">
    <property type="entry name" value="ECH_dom"/>
</dbReference>
<dbReference type="PANTHER" id="PTHR43176">
    <property type="entry name" value="3-HYDROXYISOBUTYRYL-COA HYDROLASE-RELATED"/>
    <property type="match status" value="1"/>
</dbReference>
<dbReference type="Gene3D" id="3.90.226.10">
    <property type="entry name" value="2-enoyl-CoA Hydratase, Chain A, domain 1"/>
    <property type="match status" value="1"/>
</dbReference>
<dbReference type="GO" id="GO:0003860">
    <property type="term" value="F:3-hydroxyisobutyryl-CoA hydrolase activity"/>
    <property type="evidence" value="ECO:0007669"/>
    <property type="project" value="UniProtKB-EC"/>
</dbReference>
<dbReference type="PANTHER" id="PTHR43176:SF3">
    <property type="entry name" value="3-HYDROXYISOBUTYRYL-COA HYDROLASE, MITOCHONDRIAL"/>
    <property type="match status" value="1"/>
</dbReference>
<dbReference type="InterPro" id="IPR032259">
    <property type="entry name" value="HIBYL-CoA-H"/>
</dbReference>
<dbReference type="STRING" id="538381.GCA_001696535_00092"/>
<dbReference type="Proteomes" id="UP000219331">
    <property type="component" value="Unassembled WGS sequence"/>
</dbReference>
<name>A0A285S9F7_9HYPH</name>
<accession>A0A285S9F7</accession>
<keyword evidence="3 5" id="KW-0378">Hydrolase</keyword>
<feature type="domain" description="Enoyl-CoA hydratase/isomerase" evidence="4">
    <location>
        <begin position="15"/>
        <end position="343"/>
    </location>
</feature>
<evidence type="ECO:0000259" key="4">
    <source>
        <dbReference type="Pfam" id="PF16113"/>
    </source>
</evidence>
<dbReference type="GO" id="GO:0006574">
    <property type="term" value="P:L-valine catabolic process"/>
    <property type="evidence" value="ECO:0007669"/>
    <property type="project" value="TreeGrafter"/>
</dbReference>
<evidence type="ECO:0000313" key="6">
    <source>
        <dbReference type="Proteomes" id="UP000219331"/>
    </source>
</evidence>
<comment type="catalytic activity">
    <reaction evidence="1">
        <text>3-hydroxy-2-methylpropanoyl-CoA + H2O = 3-hydroxy-2-methylpropanoate + CoA + H(+)</text>
        <dbReference type="Rhea" id="RHEA:20888"/>
        <dbReference type="ChEBI" id="CHEBI:11805"/>
        <dbReference type="ChEBI" id="CHEBI:15377"/>
        <dbReference type="ChEBI" id="CHEBI:15378"/>
        <dbReference type="ChEBI" id="CHEBI:57287"/>
        <dbReference type="ChEBI" id="CHEBI:57340"/>
        <dbReference type="EC" id="3.1.2.4"/>
    </reaction>
</comment>
<reference evidence="5 6" key="1">
    <citation type="submission" date="2017-08" db="EMBL/GenBank/DDBJ databases">
        <authorList>
            <person name="de Groot N.N."/>
        </authorList>
    </citation>
    <scope>NUCLEOTIDE SEQUENCE [LARGE SCALE GENOMIC DNA]</scope>
    <source>
        <strain evidence="5 6">USBA 352</strain>
    </source>
</reference>
<sequence>MSEPEILFERIGRAGVVTLNRPKALNALTQGMVLDMIDQLDRWAIDDAIGHVIVRGAGDRAFCAGGDIRKIYDQGMSGDPTRAQFFGDEYRLNVRVKRFPKPYVALIDGIVMGGGVGVSVHGSHRVGTERTTFAMPETGIGFFPDVGGSWFLPRMPQETGMMAALSAGRLKQADCLWTGILTHGIAAADMEELTRELTETDDVDGTIARFAARHDAGEAPLAARAPAIADIFGRGSVAEILSALDERSGKVEDADAGWAGDLAAVIRSKSPTSVMLAFQQLRRGATLDFEACMRLEYRIVCHILQGADFYEGVRAVIVDKDNAPKWSPAELADVTEADILAHFEMPVGGDLDV</sequence>
<dbReference type="RefSeq" id="WP_097174666.1">
    <property type="nucleotide sequence ID" value="NZ_OBML01000004.1"/>
</dbReference>
<gene>
    <name evidence="5" type="ORF">SAMN05421512_104303</name>
</gene>
<proteinExistence type="predicted"/>
<dbReference type="AlphaFoldDB" id="A0A285S9F7"/>
<dbReference type="SUPFAM" id="SSF52096">
    <property type="entry name" value="ClpP/crotonase"/>
    <property type="match status" value="1"/>
</dbReference>
<dbReference type="InterPro" id="IPR029045">
    <property type="entry name" value="ClpP/crotonase-like_dom_sf"/>
</dbReference>
<keyword evidence="6" id="KW-1185">Reference proteome</keyword>
<dbReference type="EC" id="3.1.2.4" evidence="2"/>
<dbReference type="NCBIfam" id="NF004127">
    <property type="entry name" value="PRK05617.1"/>
    <property type="match status" value="1"/>
</dbReference>
<evidence type="ECO:0000313" key="5">
    <source>
        <dbReference type="EMBL" id="SOC04011.1"/>
    </source>
</evidence>